<protein>
    <submittedName>
        <fullName evidence="2">Mediator of RNA polymerase II transcription subunit 7</fullName>
    </submittedName>
</protein>
<evidence type="ECO:0000313" key="1">
    <source>
        <dbReference type="Proteomes" id="UP000035642"/>
    </source>
</evidence>
<evidence type="ECO:0000313" key="2">
    <source>
        <dbReference type="WBParaSite" id="ACAC_0000482101-mRNA-1"/>
    </source>
</evidence>
<dbReference type="AlphaFoldDB" id="A0A0K0D426"/>
<name>A0A0K0D426_ANGCA</name>
<dbReference type="WBParaSite" id="ACAC_0000482101-mRNA-1">
    <property type="protein sequence ID" value="ACAC_0000482101-mRNA-1"/>
    <property type="gene ID" value="ACAC_0000482101"/>
</dbReference>
<keyword evidence="1" id="KW-1185">Reference proteome</keyword>
<reference evidence="1" key="1">
    <citation type="submission" date="2012-09" db="EMBL/GenBank/DDBJ databases">
        <authorList>
            <person name="Martin A.A."/>
        </authorList>
    </citation>
    <scope>NUCLEOTIDE SEQUENCE</scope>
</reference>
<reference evidence="2" key="2">
    <citation type="submission" date="2017-02" db="UniProtKB">
        <authorList>
            <consortium name="WormBaseParasite"/>
        </authorList>
    </citation>
    <scope>IDENTIFICATION</scope>
</reference>
<dbReference type="Proteomes" id="UP000035642">
    <property type="component" value="Unassembled WGS sequence"/>
</dbReference>
<organism evidence="1 2">
    <name type="scientific">Angiostrongylus cantonensis</name>
    <name type="common">Rat lungworm</name>
    <dbReference type="NCBI Taxonomy" id="6313"/>
    <lineage>
        <taxon>Eukaryota</taxon>
        <taxon>Metazoa</taxon>
        <taxon>Ecdysozoa</taxon>
        <taxon>Nematoda</taxon>
        <taxon>Chromadorea</taxon>
        <taxon>Rhabditida</taxon>
        <taxon>Rhabditina</taxon>
        <taxon>Rhabditomorpha</taxon>
        <taxon>Strongyloidea</taxon>
        <taxon>Metastrongylidae</taxon>
        <taxon>Angiostrongylus</taxon>
    </lineage>
</organism>
<sequence length="152" mass="17515">MDSSSTYPIAEQTSKRIVLEPPLIKREPPLKRGGGDKRDWYIYPFTSSKLSERVPLKEPPLKRDVDGLLAPSKLLNLLLLDSLEGHYPIVRQIAEQPHEIASHERLLSEDAPYLQEPMRKQEIDLDRSLSNPFMAKQSLFHNGVQRFSWKNV</sequence>
<accession>A0A0K0D426</accession>
<proteinExistence type="predicted"/>